<reference evidence="6 7" key="1">
    <citation type="submission" date="2015-06" db="EMBL/GenBank/DDBJ databases">
        <title>Draft genome of the ant-associated black yeast Phialophora attae CBS 131958.</title>
        <authorList>
            <person name="Moreno L.F."/>
            <person name="Stielow B.J."/>
            <person name="de Hoog S."/>
            <person name="Vicente V.A."/>
            <person name="Weiss V.A."/>
            <person name="de Vries M."/>
            <person name="Cruz L.M."/>
            <person name="Souza E.M."/>
        </authorList>
    </citation>
    <scope>NUCLEOTIDE SEQUENCE [LARGE SCALE GENOMIC DNA]</scope>
    <source>
        <strain evidence="6 7">CBS 131958</strain>
    </source>
</reference>
<dbReference type="Pfam" id="PF03081">
    <property type="entry name" value="Exo70_C"/>
    <property type="match status" value="1"/>
</dbReference>
<keyword evidence="4" id="KW-0653">Protein transport</keyword>
<organism evidence="6 7">
    <name type="scientific">Cyphellophora attinorum</name>
    <dbReference type="NCBI Taxonomy" id="1664694"/>
    <lineage>
        <taxon>Eukaryota</taxon>
        <taxon>Fungi</taxon>
        <taxon>Dikarya</taxon>
        <taxon>Ascomycota</taxon>
        <taxon>Pezizomycotina</taxon>
        <taxon>Eurotiomycetes</taxon>
        <taxon>Chaetothyriomycetidae</taxon>
        <taxon>Chaetothyriales</taxon>
        <taxon>Cyphellophoraceae</taxon>
        <taxon>Cyphellophora</taxon>
    </lineage>
</organism>
<comment type="similarity">
    <text evidence="1 4">Belongs to the EXO70 family.</text>
</comment>
<dbReference type="GO" id="GO:0005935">
    <property type="term" value="C:cellular bud neck"/>
    <property type="evidence" value="ECO:0007669"/>
    <property type="project" value="UniProtKB-SubCell"/>
</dbReference>
<comment type="caution">
    <text evidence="6">The sequence shown here is derived from an EMBL/GenBank/DDBJ whole genome shotgun (WGS) entry which is preliminary data.</text>
</comment>
<dbReference type="GO" id="GO:0005546">
    <property type="term" value="F:phosphatidylinositol-4,5-bisphosphate binding"/>
    <property type="evidence" value="ECO:0007669"/>
    <property type="project" value="InterPro"/>
</dbReference>
<dbReference type="GO" id="GO:0015031">
    <property type="term" value="P:protein transport"/>
    <property type="evidence" value="ECO:0007669"/>
    <property type="project" value="UniProtKB-KW"/>
</dbReference>
<evidence type="ECO:0000256" key="4">
    <source>
        <dbReference type="RuleBase" id="RU365026"/>
    </source>
</evidence>
<evidence type="ECO:0000256" key="1">
    <source>
        <dbReference type="ARBA" id="ARBA00006756"/>
    </source>
</evidence>
<dbReference type="InterPro" id="IPR004140">
    <property type="entry name" value="Exo70"/>
</dbReference>
<proteinExistence type="inferred from homology"/>
<dbReference type="InterPro" id="IPR046364">
    <property type="entry name" value="Exo70_C"/>
</dbReference>
<dbReference type="AlphaFoldDB" id="A0A0N1HEU1"/>
<comment type="subcellular location">
    <subcellularLocation>
        <location evidence="4">Bud</location>
    </subcellularLocation>
    <subcellularLocation>
        <location evidence="4">Bud neck</location>
    </subcellularLocation>
</comment>
<dbReference type="PANTHER" id="PTHR12542">
    <property type="entry name" value="EXOCYST COMPLEX PROTEIN EXO70"/>
    <property type="match status" value="1"/>
</dbReference>
<dbReference type="PANTHER" id="PTHR12542:SF41">
    <property type="entry name" value="EXOCYST COMPLEX COMPONENT 7"/>
    <property type="match status" value="1"/>
</dbReference>
<dbReference type="Proteomes" id="UP000038010">
    <property type="component" value="Unassembled WGS sequence"/>
</dbReference>
<protein>
    <recommendedName>
        <fullName evidence="4">Exocyst complex protein EXO70</fullName>
    </recommendedName>
</protein>
<dbReference type="RefSeq" id="XP_018003587.1">
    <property type="nucleotide sequence ID" value="XM_018147412.1"/>
</dbReference>
<evidence type="ECO:0000313" key="7">
    <source>
        <dbReference type="Proteomes" id="UP000038010"/>
    </source>
</evidence>
<dbReference type="InterPro" id="IPR016159">
    <property type="entry name" value="Cullin_repeat-like_dom_sf"/>
</dbReference>
<dbReference type="VEuPathDB" id="FungiDB:AB675_7072"/>
<evidence type="ECO:0000313" key="6">
    <source>
        <dbReference type="EMBL" id="KPI43624.1"/>
    </source>
</evidence>
<accession>A0A0N1HEU1</accession>
<dbReference type="Pfam" id="PF20669">
    <property type="entry name" value="Exo70_N"/>
    <property type="match status" value="1"/>
</dbReference>
<dbReference type="OrthoDB" id="1922221at2759"/>
<dbReference type="GO" id="GO:0006887">
    <property type="term" value="P:exocytosis"/>
    <property type="evidence" value="ECO:0007669"/>
    <property type="project" value="UniProtKB-KW"/>
</dbReference>
<dbReference type="EMBL" id="LFJN01000005">
    <property type="protein sequence ID" value="KPI43624.1"/>
    <property type="molecule type" value="Genomic_DNA"/>
</dbReference>
<keyword evidence="3 4" id="KW-0268">Exocytosis</keyword>
<feature type="domain" description="Exocyst complex subunit Exo70 C-terminal" evidence="5">
    <location>
        <begin position="249"/>
        <end position="636"/>
    </location>
</feature>
<dbReference type="SUPFAM" id="SSF74788">
    <property type="entry name" value="Cullin repeat-like"/>
    <property type="match status" value="1"/>
</dbReference>
<keyword evidence="7" id="KW-1185">Reference proteome</keyword>
<dbReference type="Gene3D" id="1.20.1280.170">
    <property type="entry name" value="Exocyst complex component Exo70"/>
    <property type="match status" value="1"/>
</dbReference>
<comment type="function">
    <text evidence="4">Involved in the secretory pathway as part of the exocyst complex which tethers secretory vesicles to the sites of exocytosis. Also plays a role in the assembly of the exocyst.</text>
</comment>
<evidence type="ECO:0000256" key="2">
    <source>
        <dbReference type="ARBA" id="ARBA00022448"/>
    </source>
</evidence>
<sequence>MVGPRNAAFAEESAEVEVLLASLTKTKDLTKRIASSLTRLDSSGKIVREAIGPIYSNTQQLQITSRNIDRVNEAIERLRQPLDTRGQEETIIRAGPKPGSFPQYLSALKRVDKALGDLTSTNLRVNESRINDFHSLLTLGVNQLHDLYRSTLQQDAQTIEPLHYITKSLPFPTIPQDRIQLLGQIAAAIASASAQSAKLGQRDEDLAVKMYAEVRGDYLNKSLQNLATASVSTVKVKKDDNKIYKQGDSGISAYAQGLEGMILAEHENTSRIFRSGNDSPRVLTQTCATTIATFSRTMTDLNRHTKSRLLTDCFLTYEILELITPLSYRIESTTNALRPQISDALRPIATPHRASLAEVITQTRSTAESTPSLPPDGSPVAFVNATAQRIQSFCTFDRPVLTLLSSLGDGGWRSTSNLSADNNPATKSSLSLELTPSTENPTLLSHYLLDLIQNLLDPLVARSTALHRNNKPLAGIFQQNCIALLSRAINTHPDAARYLAITPHSTKLESYRKAASSLYLAAWREPSQHLMDTISTKTNSRNSGALDSTSIIKSLSSKDKDKIKDQFKAFNASFEELVARHKSMYMEKEVKGAMAREVSAVIEPLYARFWDRYHEVDKGKGKSVRYGKGDVSAVLAGL</sequence>
<dbReference type="STRING" id="1664694.A0A0N1HEU1"/>
<name>A0A0N1HEU1_9EURO</name>
<gene>
    <name evidence="6" type="ORF">AB675_7072</name>
</gene>
<evidence type="ECO:0000259" key="5">
    <source>
        <dbReference type="Pfam" id="PF03081"/>
    </source>
</evidence>
<dbReference type="GO" id="GO:0000145">
    <property type="term" value="C:exocyst"/>
    <property type="evidence" value="ECO:0007669"/>
    <property type="project" value="InterPro"/>
</dbReference>
<evidence type="ECO:0000256" key="3">
    <source>
        <dbReference type="ARBA" id="ARBA00022483"/>
    </source>
</evidence>
<keyword evidence="2 4" id="KW-0813">Transport</keyword>
<dbReference type="GeneID" id="28739292"/>